<dbReference type="OrthoDB" id="4281720at2"/>
<keyword evidence="2" id="KW-1185">Reference proteome</keyword>
<organism evidence="1 2">
    <name type="scientific">Phytoactinopolyspora halophila</name>
    <dbReference type="NCBI Taxonomy" id="1981511"/>
    <lineage>
        <taxon>Bacteria</taxon>
        <taxon>Bacillati</taxon>
        <taxon>Actinomycetota</taxon>
        <taxon>Actinomycetes</taxon>
        <taxon>Jiangellales</taxon>
        <taxon>Jiangellaceae</taxon>
        <taxon>Phytoactinopolyspora</taxon>
    </lineage>
</organism>
<dbReference type="AlphaFoldDB" id="A0A329QBX4"/>
<dbReference type="Proteomes" id="UP000250462">
    <property type="component" value="Unassembled WGS sequence"/>
</dbReference>
<reference evidence="1 2" key="1">
    <citation type="submission" date="2018-06" db="EMBL/GenBank/DDBJ databases">
        <title>Phytoactinopolyspora halophila sp. nov., a novel halophilic actinomycete isolated from a saline soil in China.</title>
        <authorList>
            <person name="Tang S.-K."/>
        </authorList>
    </citation>
    <scope>NUCLEOTIDE SEQUENCE [LARGE SCALE GENOMIC DNA]</scope>
    <source>
        <strain evidence="1 2">YIM 96934</strain>
    </source>
</reference>
<proteinExistence type="predicted"/>
<comment type="caution">
    <text evidence="1">The sequence shown here is derived from an EMBL/GenBank/DDBJ whole genome shotgun (WGS) entry which is preliminary data.</text>
</comment>
<sequence>MEGKLYLCAIKDVCSGPDPRVLHRPLEPAQFRFRKFLRALARHCMVGSMGRVGAAGDNVAMDSFFLLLQNNVLNRRS</sequence>
<evidence type="ECO:0000313" key="1">
    <source>
        <dbReference type="EMBL" id="RAW09249.1"/>
    </source>
</evidence>
<protein>
    <submittedName>
        <fullName evidence="1">Uncharacterized protein</fullName>
    </submittedName>
</protein>
<name>A0A329QBX4_9ACTN</name>
<dbReference type="EMBL" id="QMIG01000049">
    <property type="protein sequence ID" value="RAW09249.1"/>
    <property type="molecule type" value="Genomic_DNA"/>
</dbReference>
<accession>A0A329QBX4</accession>
<gene>
    <name evidence="1" type="ORF">DPM12_22180</name>
</gene>
<evidence type="ECO:0000313" key="2">
    <source>
        <dbReference type="Proteomes" id="UP000250462"/>
    </source>
</evidence>